<evidence type="ECO:0008006" key="3">
    <source>
        <dbReference type="Google" id="ProtNLM"/>
    </source>
</evidence>
<accession>A0A1G9YIF9</accession>
<dbReference type="InterPro" id="IPR055685">
    <property type="entry name" value="DUF7261"/>
</dbReference>
<dbReference type="Proteomes" id="UP000199370">
    <property type="component" value="Unassembled WGS sequence"/>
</dbReference>
<sequence>MLAAAGVVAVALLPLTFAYLQLGSHPDVDASEDSASPVRDGVRVLERAVHEAGSDATGRPWRERGAVADGVRETLDPRFRTLDGSRVAEGIAYEVRVNDSAAATWAAERCPSGPDRQFGDCEAIDGTVVQERAGETTVLAVAVDLTVTTREGVSAVTVVVPVVG</sequence>
<dbReference type="AlphaFoldDB" id="A0A1G9YIF9"/>
<dbReference type="STRING" id="996166.SAMN05192554_11487"/>
<keyword evidence="2" id="KW-1185">Reference proteome</keyword>
<dbReference type="Pfam" id="PF23922">
    <property type="entry name" value="DUF7261"/>
    <property type="match status" value="1"/>
</dbReference>
<proteinExistence type="predicted"/>
<protein>
    <recommendedName>
        <fullName evidence="3">Pilin/flagellin</fullName>
    </recommendedName>
</protein>
<evidence type="ECO:0000313" key="1">
    <source>
        <dbReference type="EMBL" id="SDN08682.1"/>
    </source>
</evidence>
<organism evidence="1 2">
    <name type="scientific">Haloarchaeobius iranensis</name>
    <dbReference type="NCBI Taxonomy" id="996166"/>
    <lineage>
        <taxon>Archaea</taxon>
        <taxon>Methanobacteriati</taxon>
        <taxon>Methanobacteriota</taxon>
        <taxon>Stenosarchaea group</taxon>
        <taxon>Halobacteria</taxon>
        <taxon>Halobacteriales</taxon>
        <taxon>Halorubellaceae</taxon>
        <taxon>Haloarchaeobius</taxon>
    </lineage>
</organism>
<dbReference type="EMBL" id="FNIA01000014">
    <property type="protein sequence ID" value="SDN08682.1"/>
    <property type="molecule type" value="Genomic_DNA"/>
</dbReference>
<reference evidence="1 2" key="1">
    <citation type="submission" date="2016-10" db="EMBL/GenBank/DDBJ databases">
        <authorList>
            <person name="de Groot N.N."/>
        </authorList>
    </citation>
    <scope>NUCLEOTIDE SEQUENCE [LARGE SCALE GENOMIC DNA]</scope>
    <source>
        <strain evidence="2">EB21,IBRC-M 10013,KCTC 4048</strain>
    </source>
</reference>
<evidence type="ECO:0000313" key="2">
    <source>
        <dbReference type="Proteomes" id="UP000199370"/>
    </source>
</evidence>
<name>A0A1G9YIF9_9EURY</name>
<gene>
    <name evidence="1" type="ORF">SAMN05192554_11487</name>
</gene>